<evidence type="ECO:0000313" key="5">
    <source>
        <dbReference type="Proteomes" id="UP000029392"/>
    </source>
</evidence>
<dbReference type="PANTHER" id="PTHR43788">
    <property type="entry name" value="DNA2/NAM7 HELICASE FAMILY MEMBER"/>
    <property type="match status" value="1"/>
</dbReference>
<dbReference type="InterPro" id="IPR027785">
    <property type="entry name" value="UvrD-like_helicase_C"/>
</dbReference>
<dbReference type="Gene3D" id="3.40.50.300">
    <property type="entry name" value="P-loop containing nucleotide triphosphate hydrolases"/>
    <property type="match status" value="3"/>
</dbReference>
<dbReference type="OrthoDB" id="9803432at2"/>
<gene>
    <name evidence="4" type="ORF">N790_05570</name>
</gene>
<feature type="domain" description="UvrD-like helicase C-terminal" evidence="3">
    <location>
        <begin position="323"/>
        <end position="368"/>
    </location>
</feature>
<dbReference type="GO" id="GO:0003678">
    <property type="term" value="F:DNA helicase activity"/>
    <property type="evidence" value="ECO:0007669"/>
    <property type="project" value="UniProtKB-ARBA"/>
</dbReference>
<accession>A0A091BC85</accession>
<dbReference type="PATRIC" id="fig|1384054.3.peg.1102"/>
<dbReference type="Pfam" id="PF13538">
    <property type="entry name" value="UvrD_C_2"/>
    <property type="match status" value="1"/>
</dbReference>
<dbReference type="Proteomes" id="UP000029392">
    <property type="component" value="Unassembled WGS sequence"/>
</dbReference>
<evidence type="ECO:0000259" key="3">
    <source>
        <dbReference type="Pfam" id="PF13538"/>
    </source>
</evidence>
<organism evidence="4 5">
    <name type="scientific">Arenimonas malthae CC-JY-1</name>
    <dbReference type="NCBI Taxonomy" id="1384054"/>
    <lineage>
        <taxon>Bacteria</taxon>
        <taxon>Pseudomonadati</taxon>
        <taxon>Pseudomonadota</taxon>
        <taxon>Gammaproteobacteria</taxon>
        <taxon>Lysobacterales</taxon>
        <taxon>Lysobacteraceae</taxon>
        <taxon>Arenimonas</taxon>
    </lineage>
</organism>
<dbReference type="CDD" id="cd18809">
    <property type="entry name" value="SF1_C_RecD"/>
    <property type="match status" value="1"/>
</dbReference>
<evidence type="ECO:0000256" key="1">
    <source>
        <dbReference type="ARBA" id="ARBA00022741"/>
    </source>
</evidence>
<keyword evidence="2" id="KW-0067">ATP-binding</keyword>
<keyword evidence="1" id="KW-0547">Nucleotide-binding</keyword>
<dbReference type="eggNOG" id="COG0507">
    <property type="taxonomic scope" value="Bacteria"/>
</dbReference>
<keyword evidence="5" id="KW-1185">Reference proteome</keyword>
<dbReference type="CDD" id="cd17933">
    <property type="entry name" value="DEXSc_RecD-like"/>
    <property type="match status" value="1"/>
</dbReference>
<name>A0A091BC85_9GAMM</name>
<dbReference type="AlphaFoldDB" id="A0A091BC85"/>
<feature type="non-terminal residue" evidence="4">
    <location>
        <position position="1"/>
    </location>
</feature>
<dbReference type="EMBL" id="AVCH01000133">
    <property type="protein sequence ID" value="KFN49137.1"/>
    <property type="molecule type" value="Genomic_DNA"/>
</dbReference>
<dbReference type="InterPro" id="IPR050534">
    <property type="entry name" value="Coronavir_polyprotein_1ab"/>
</dbReference>
<dbReference type="InterPro" id="IPR027417">
    <property type="entry name" value="P-loop_NTPase"/>
</dbReference>
<protein>
    <recommendedName>
        <fullName evidence="3">UvrD-like helicase C-terminal domain-containing protein</fullName>
    </recommendedName>
</protein>
<dbReference type="PANTHER" id="PTHR43788:SF6">
    <property type="entry name" value="DNA HELICASE B"/>
    <property type="match status" value="1"/>
</dbReference>
<dbReference type="GO" id="GO:0005524">
    <property type="term" value="F:ATP binding"/>
    <property type="evidence" value="ECO:0007669"/>
    <property type="project" value="UniProtKB-KW"/>
</dbReference>
<proteinExistence type="predicted"/>
<reference evidence="4 5" key="1">
    <citation type="submission" date="2013-09" db="EMBL/GenBank/DDBJ databases">
        <title>Genome sequencing of Arenimonas malthae.</title>
        <authorList>
            <person name="Chen F."/>
            <person name="Wang G."/>
        </authorList>
    </citation>
    <scope>NUCLEOTIDE SEQUENCE [LARGE SCALE GENOMIC DNA]</scope>
    <source>
        <strain evidence="4 5">CC-JY-1</strain>
    </source>
</reference>
<dbReference type="RefSeq" id="WP_043802080.1">
    <property type="nucleotide sequence ID" value="NZ_AVCH01000133.1"/>
</dbReference>
<evidence type="ECO:0000313" key="4">
    <source>
        <dbReference type="EMBL" id="KFN49137.1"/>
    </source>
</evidence>
<comment type="caution">
    <text evidence="4">The sequence shown here is derived from an EMBL/GenBank/DDBJ whole genome shotgun (WGS) entry which is preliminary data.</text>
</comment>
<evidence type="ECO:0000256" key="2">
    <source>
        <dbReference type="ARBA" id="ARBA00022840"/>
    </source>
</evidence>
<sequence>ARGGIAVAAPTGKAAQRLVQSLRDEGERLRGVLPPAWAQHLDALPIANALTVHRLLGWSPSRNRYARGPEDPVAAGVVVVDEASMLDLHQLRALLAALRPGAILVLVGDADQLDPVGAGSVLMDLVAVLEARDAPALVRLRHSFRSVAPLVRLNEAVRIGDPAAFEAALAGSEGVAKAHAVEDAAALARRLRDWSQSLSADGPPPPLPEAPDAAAKAATQALNSLSGRQLLCALRDGPFGAEAANEVIERRLRQAWGVPADAAWYPGRVVMVTRNDYGARLFNGDVGLCLRDADARLRVWFAAAGGEGVRALPPAALPAHAPAFAITIHKAQGSEYGHVAVMLPPDPEHRILSRQLLYTGLSRAKRSVELWAPAASTLAALSRRMTRAGGLGPRLAARMDDAPAG</sequence>
<dbReference type="SUPFAM" id="SSF52540">
    <property type="entry name" value="P-loop containing nucleoside triphosphate hydrolases"/>
    <property type="match status" value="1"/>
</dbReference>
<dbReference type="STRING" id="1384054.N790_05570"/>
<dbReference type="Pfam" id="PF13245">
    <property type="entry name" value="AAA_19"/>
    <property type="match status" value="1"/>
</dbReference>